<reference evidence="3 4" key="1">
    <citation type="journal article" date="2014" name="Int. J. Syst. Evol. Microbiol.">
        <title>Complete genome sequence of Corynebacterium casei LMG S-19264T (=DSM 44701T), isolated from a smear-ripened cheese.</title>
        <authorList>
            <consortium name="US DOE Joint Genome Institute (JGI-PGF)"/>
            <person name="Walter F."/>
            <person name="Albersmeier A."/>
            <person name="Kalinowski J."/>
            <person name="Ruckert C."/>
        </authorList>
    </citation>
    <scope>NUCLEOTIDE SEQUENCE [LARGE SCALE GENOMIC DNA]</scope>
    <source>
        <strain evidence="3 4">KCTC 12866</strain>
    </source>
</reference>
<dbReference type="EMBL" id="BMXF01000003">
    <property type="protein sequence ID" value="GHB78568.1"/>
    <property type="molecule type" value="Genomic_DNA"/>
</dbReference>
<evidence type="ECO:0000256" key="1">
    <source>
        <dbReference type="SAM" id="SignalP"/>
    </source>
</evidence>
<evidence type="ECO:0000313" key="4">
    <source>
        <dbReference type="Proteomes" id="UP000598271"/>
    </source>
</evidence>
<keyword evidence="4" id="KW-1185">Reference proteome</keyword>
<dbReference type="PANTHER" id="PTHR43264:SF1">
    <property type="entry name" value="INOSINE_URIDINE-PREFERRING NUCLEOSIDE HYDROLASE DOMAIN-CONTAINING PROTEIN"/>
    <property type="match status" value="1"/>
</dbReference>
<name>A0A8J3DB51_9BACT</name>
<feature type="chain" id="PRO_5035304446" description="Inosine/uridine-preferring nucleoside hydrolase domain-containing protein" evidence="1">
    <location>
        <begin position="21"/>
        <end position="325"/>
    </location>
</feature>
<dbReference type="RefSeq" id="WP_189565904.1">
    <property type="nucleotide sequence ID" value="NZ_BMXF01000003.1"/>
</dbReference>
<dbReference type="SUPFAM" id="SSF53590">
    <property type="entry name" value="Nucleoside hydrolase"/>
    <property type="match status" value="1"/>
</dbReference>
<feature type="signal peptide" evidence="1">
    <location>
        <begin position="1"/>
        <end position="20"/>
    </location>
</feature>
<comment type="caution">
    <text evidence="3">The sequence shown here is derived from an EMBL/GenBank/DDBJ whole genome shotgun (WGS) entry which is preliminary data.</text>
</comment>
<evidence type="ECO:0000313" key="3">
    <source>
        <dbReference type="EMBL" id="GHB78568.1"/>
    </source>
</evidence>
<organism evidence="3 4">
    <name type="scientific">Persicitalea jodogahamensis</name>
    <dbReference type="NCBI Taxonomy" id="402147"/>
    <lineage>
        <taxon>Bacteria</taxon>
        <taxon>Pseudomonadati</taxon>
        <taxon>Bacteroidota</taxon>
        <taxon>Cytophagia</taxon>
        <taxon>Cytophagales</taxon>
        <taxon>Spirosomataceae</taxon>
        <taxon>Persicitalea</taxon>
    </lineage>
</organism>
<dbReference type="PANTHER" id="PTHR43264">
    <property type="match status" value="1"/>
</dbReference>
<dbReference type="GO" id="GO:0016799">
    <property type="term" value="F:hydrolase activity, hydrolyzing N-glycosyl compounds"/>
    <property type="evidence" value="ECO:0007669"/>
    <property type="project" value="InterPro"/>
</dbReference>
<dbReference type="Gene3D" id="3.90.245.10">
    <property type="entry name" value="Ribonucleoside hydrolase-like"/>
    <property type="match status" value="1"/>
</dbReference>
<proteinExistence type="predicted"/>
<dbReference type="InterPro" id="IPR001910">
    <property type="entry name" value="Inosine/uridine_hydrolase_dom"/>
</dbReference>
<gene>
    <name evidence="3" type="ORF">GCM10007390_36110</name>
</gene>
<dbReference type="Pfam" id="PF01156">
    <property type="entry name" value="IU_nuc_hydro"/>
    <property type="match status" value="1"/>
</dbReference>
<dbReference type="AlphaFoldDB" id="A0A8J3DB51"/>
<accession>A0A8J3DB51</accession>
<dbReference type="InterPro" id="IPR036452">
    <property type="entry name" value="Ribo_hydro-like"/>
</dbReference>
<keyword evidence="1" id="KW-0732">Signal</keyword>
<evidence type="ECO:0000259" key="2">
    <source>
        <dbReference type="Pfam" id="PF01156"/>
    </source>
</evidence>
<feature type="domain" description="Inosine/uridine-preferring nucleoside hydrolase" evidence="2">
    <location>
        <begin position="24"/>
        <end position="284"/>
    </location>
</feature>
<sequence length="325" mass="35841">MAGKYLILFWALLCSVCSFAQTRVILDADIDSDVDDVQALAMLHAYQRTGLVNLLGVVVTSDDSASFSCTDAINTFYGQENLPIGFLKSQEKLRNFSKYTRQVSDKFPHDLTHLEQTTESATLYRKLLADSPDGSVTIVTIGHLTSLMNLLRSAGDAVSPLSGQELVQRKVAKWICMGGQYPEGKEANFYRPDPASTVYCLDHWTKEVVFCGWEVGNKILTGGGYLKAHLLQNNPVYLAYQLYNNFAGRPAWDQVAVLLLDNATSGRYFDFVSDGYVSVAADGSNVWNAGKRPIGKNHTFVKIKESADPDALAKIMDDLVISLSK</sequence>
<dbReference type="Proteomes" id="UP000598271">
    <property type="component" value="Unassembled WGS sequence"/>
</dbReference>
<protein>
    <recommendedName>
        <fullName evidence="2">Inosine/uridine-preferring nucleoside hydrolase domain-containing protein</fullName>
    </recommendedName>
</protein>